<protein>
    <recommendedName>
        <fullName evidence="14">DNA polymerase IV</fullName>
        <shortName evidence="14">Pol IV</shortName>
        <ecNumber evidence="14">2.7.7.7</ecNumber>
    </recommendedName>
</protein>
<feature type="binding site" evidence="14">
    <location>
        <position position="140"/>
    </location>
    <ligand>
        <name>Mg(2+)</name>
        <dbReference type="ChEBI" id="CHEBI:18420"/>
    </ligand>
</feature>
<evidence type="ECO:0000313" key="17">
    <source>
        <dbReference type="Proteomes" id="UP000672602"/>
    </source>
</evidence>
<dbReference type="PANTHER" id="PTHR11076:SF33">
    <property type="entry name" value="DNA POLYMERASE KAPPA"/>
    <property type="match status" value="1"/>
</dbReference>
<dbReference type="CDD" id="cd03586">
    <property type="entry name" value="PolY_Pol_IV_kappa"/>
    <property type="match status" value="1"/>
</dbReference>
<dbReference type="HAMAP" id="MF_01113">
    <property type="entry name" value="DNApol_IV"/>
    <property type="match status" value="1"/>
</dbReference>
<evidence type="ECO:0000259" key="15">
    <source>
        <dbReference type="PROSITE" id="PS50173"/>
    </source>
</evidence>
<name>A0A8J7RYZ1_9PROT</name>
<evidence type="ECO:0000256" key="8">
    <source>
        <dbReference type="ARBA" id="ARBA00022763"/>
    </source>
</evidence>
<keyword evidence="14" id="KW-0963">Cytoplasm</keyword>
<evidence type="ECO:0000256" key="5">
    <source>
        <dbReference type="ARBA" id="ARBA00022695"/>
    </source>
</evidence>
<sequence length="426" mass="46109">MEGTRPHLCRDCLADWRAPPARTCPDCGSTRIVGHEELDRLAIAHIDCDAFYASIEKRDDPGLVDRPVLIGGGRRGVVSAACYVARMYGCRSAMPMFKALAACPEAVVIKPNMAKYSAVGREIRQLMLDITPAVEPLSIDEAFLDLAGTTRIHGGFPAKTLARLVRRIETEIGVTASIGLAPNKFLAKLASDLDKPRGFAVIGAAEAEEFLAPRPVTAIFGVGKTLGAKLARDGITRIGDLRRFEREMLMARYGAMGARLHAFARGLDDRPVDASSGAKSVSNETTFDQDISDVEALKRILWPLCEKVSARLKKADIAGRTVTLKLKNRDFKSITRSHSLPAPTQLAETLYRTVVPMLEKEAVGTRFRLIGVGASELTDSADADPFDLADPDSGKRAKIERAIDTVRAKLGDGALSKGRGWGGTKR</sequence>
<keyword evidence="3 14" id="KW-0515">Mutator protein</keyword>
<dbReference type="GO" id="GO:0006281">
    <property type="term" value="P:DNA repair"/>
    <property type="evidence" value="ECO:0007669"/>
    <property type="project" value="UniProtKB-UniRule"/>
</dbReference>
<gene>
    <name evidence="14" type="primary">dinB</name>
    <name evidence="16" type="ORF">KAJ83_07840</name>
</gene>
<evidence type="ECO:0000256" key="2">
    <source>
        <dbReference type="ARBA" id="ARBA00011245"/>
    </source>
</evidence>
<keyword evidence="4 14" id="KW-0808">Transferase</keyword>
<dbReference type="InterPro" id="IPR022880">
    <property type="entry name" value="DNApol_IV"/>
</dbReference>
<comment type="similarity">
    <text evidence="1 14">Belongs to the DNA polymerase type-Y family.</text>
</comment>
<evidence type="ECO:0000256" key="10">
    <source>
        <dbReference type="ARBA" id="ARBA00022932"/>
    </source>
</evidence>
<dbReference type="Gene3D" id="3.30.1490.100">
    <property type="entry name" value="DNA polymerase, Y-family, little finger domain"/>
    <property type="match status" value="1"/>
</dbReference>
<dbReference type="EC" id="2.7.7.7" evidence="14"/>
<dbReference type="GO" id="GO:0042276">
    <property type="term" value="P:error-prone translesion synthesis"/>
    <property type="evidence" value="ECO:0007669"/>
    <property type="project" value="TreeGrafter"/>
</dbReference>
<keyword evidence="14" id="KW-0238">DNA-binding</keyword>
<feature type="domain" description="UmuC" evidence="15">
    <location>
        <begin position="43"/>
        <end position="223"/>
    </location>
</feature>
<keyword evidence="10 14" id="KW-0239">DNA-directed DNA polymerase</keyword>
<dbReference type="Gene3D" id="3.40.1170.60">
    <property type="match status" value="1"/>
</dbReference>
<accession>A0A8J7RYZ1</accession>
<dbReference type="GO" id="GO:0000287">
    <property type="term" value="F:magnesium ion binding"/>
    <property type="evidence" value="ECO:0007669"/>
    <property type="project" value="UniProtKB-UniRule"/>
</dbReference>
<evidence type="ECO:0000256" key="12">
    <source>
        <dbReference type="ARBA" id="ARBA00025589"/>
    </source>
</evidence>
<keyword evidence="9 14" id="KW-0460">Magnesium</keyword>
<dbReference type="InterPro" id="IPR043128">
    <property type="entry name" value="Rev_trsase/Diguanyl_cyclase"/>
</dbReference>
<dbReference type="InterPro" id="IPR036775">
    <property type="entry name" value="DNA_pol_Y-fam_lit_finger_sf"/>
</dbReference>
<dbReference type="PROSITE" id="PS50173">
    <property type="entry name" value="UMUC"/>
    <property type="match status" value="1"/>
</dbReference>
<evidence type="ECO:0000256" key="4">
    <source>
        <dbReference type="ARBA" id="ARBA00022679"/>
    </source>
</evidence>
<dbReference type="Gene3D" id="1.10.150.20">
    <property type="entry name" value="5' to 3' exonuclease, C-terminal subdomain"/>
    <property type="match status" value="1"/>
</dbReference>
<dbReference type="SUPFAM" id="SSF100879">
    <property type="entry name" value="Lesion bypass DNA polymerase (Y-family), little finger domain"/>
    <property type="match status" value="1"/>
</dbReference>
<keyword evidence="8 14" id="KW-0227">DNA damage</keyword>
<dbReference type="GO" id="GO:0005829">
    <property type="term" value="C:cytosol"/>
    <property type="evidence" value="ECO:0007669"/>
    <property type="project" value="TreeGrafter"/>
</dbReference>
<evidence type="ECO:0000256" key="14">
    <source>
        <dbReference type="HAMAP-Rule" id="MF_01113"/>
    </source>
</evidence>
<comment type="catalytic activity">
    <reaction evidence="13 14">
        <text>DNA(n) + a 2'-deoxyribonucleoside 5'-triphosphate = DNA(n+1) + diphosphate</text>
        <dbReference type="Rhea" id="RHEA:22508"/>
        <dbReference type="Rhea" id="RHEA-COMP:17339"/>
        <dbReference type="Rhea" id="RHEA-COMP:17340"/>
        <dbReference type="ChEBI" id="CHEBI:33019"/>
        <dbReference type="ChEBI" id="CHEBI:61560"/>
        <dbReference type="ChEBI" id="CHEBI:173112"/>
        <dbReference type="EC" id="2.7.7.7"/>
    </reaction>
</comment>
<proteinExistence type="inferred from homology"/>
<evidence type="ECO:0000256" key="7">
    <source>
        <dbReference type="ARBA" id="ARBA00022723"/>
    </source>
</evidence>
<comment type="caution">
    <text evidence="16">The sequence shown here is derived from an EMBL/GenBank/DDBJ whole genome shotgun (WGS) entry which is preliminary data.</text>
</comment>
<dbReference type="InterPro" id="IPR043502">
    <property type="entry name" value="DNA/RNA_pol_sf"/>
</dbReference>
<dbReference type="GO" id="GO:0003887">
    <property type="term" value="F:DNA-directed DNA polymerase activity"/>
    <property type="evidence" value="ECO:0007669"/>
    <property type="project" value="UniProtKB-UniRule"/>
</dbReference>
<organism evidence="16 17">
    <name type="scientific">Marivibrio halodurans</name>
    <dbReference type="NCBI Taxonomy" id="2039722"/>
    <lineage>
        <taxon>Bacteria</taxon>
        <taxon>Pseudomonadati</taxon>
        <taxon>Pseudomonadota</taxon>
        <taxon>Alphaproteobacteria</taxon>
        <taxon>Rhodospirillales</taxon>
        <taxon>Rhodospirillaceae</taxon>
        <taxon>Marivibrio</taxon>
    </lineage>
</organism>
<comment type="subunit">
    <text evidence="2 14">Monomer.</text>
</comment>
<dbReference type="InterPro" id="IPR001126">
    <property type="entry name" value="UmuC"/>
</dbReference>
<evidence type="ECO:0000313" key="16">
    <source>
        <dbReference type="EMBL" id="MBP5856915.1"/>
    </source>
</evidence>
<dbReference type="FunFam" id="3.30.1490.100:FF:000004">
    <property type="entry name" value="DNA polymerase IV"/>
    <property type="match status" value="1"/>
</dbReference>
<dbReference type="PANTHER" id="PTHR11076">
    <property type="entry name" value="DNA REPAIR POLYMERASE UMUC / TRANSFERASE FAMILY MEMBER"/>
    <property type="match status" value="1"/>
</dbReference>
<dbReference type="Pfam" id="PF11799">
    <property type="entry name" value="IMS_C"/>
    <property type="match status" value="1"/>
</dbReference>
<keyword evidence="17" id="KW-1185">Reference proteome</keyword>
<evidence type="ECO:0000256" key="6">
    <source>
        <dbReference type="ARBA" id="ARBA00022705"/>
    </source>
</evidence>
<dbReference type="GO" id="GO:0009432">
    <property type="term" value="P:SOS response"/>
    <property type="evidence" value="ECO:0007669"/>
    <property type="project" value="TreeGrafter"/>
</dbReference>
<dbReference type="Pfam" id="PF00817">
    <property type="entry name" value="IMS"/>
    <property type="match status" value="1"/>
</dbReference>
<dbReference type="GO" id="GO:0006261">
    <property type="term" value="P:DNA-templated DNA replication"/>
    <property type="evidence" value="ECO:0007669"/>
    <property type="project" value="UniProtKB-UniRule"/>
</dbReference>
<comment type="subcellular location">
    <subcellularLocation>
        <location evidence="14">Cytoplasm</location>
    </subcellularLocation>
</comment>
<dbReference type="InterPro" id="IPR050116">
    <property type="entry name" value="DNA_polymerase-Y"/>
</dbReference>
<dbReference type="SUPFAM" id="SSF56672">
    <property type="entry name" value="DNA/RNA polymerases"/>
    <property type="match status" value="1"/>
</dbReference>
<feature type="binding site" evidence="14">
    <location>
        <position position="47"/>
    </location>
    <ligand>
        <name>Mg(2+)</name>
        <dbReference type="ChEBI" id="CHEBI:18420"/>
    </ligand>
</feature>
<dbReference type="NCBIfam" id="NF002677">
    <property type="entry name" value="PRK02406.1"/>
    <property type="match status" value="1"/>
</dbReference>
<evidence type="ECO:0000256" key="3">
    <source>
        <dbReference type="ARBA" id="ARBA00022457"/>
    </source>
</evidence>
<feature type="active site" evidence="14">
    <location>
        <position position="141"/>
    </location>
</feature>
<reference evidence="16" key="1">
    <citation type="submission" date="2021-04" db="EMBL/GenBank/DDBJ databases">
        <authorList>
            <person name="Zhang D.-C."/>
        </authorList>
    </citation>
    <scope>NUCLEOTIDE SEQUENCE</scope>
    <source>
        <strain evidence="16">CGMCC 1.15697</strain>
    </source>
</reference>
<keyword evidence="7 14" id="KW-0479">Metal-binding</keyword>
<feature type="site" description="Substrate discrimination" evidence="14">
    <location>
        <position position="52"/>
    </location>
</feature>
<keyword evidence="6 14" id="KW-0235">DNA replication</keyword>
<evidence type="ECO:0000256" key="9">
    <source>
        <dbReference type="ARBA" id="ARBA00022842"/>
    </source>
</evidence>
<keyword evidence="11 14" id="KW-0234">DNA repair</keyword>
<keyword evidence="5 14" id="KW-0548">Nucleotidyltransferase</keyword>
<comment type="function">
    <text evidence="12 14">Poorly processive, error-prone DNA polymerase involved in untargeted mutagenesis. Copies undamaged DNA at stalled replication forks, which arise in vivo from mismatched or misaligned primer ends. These misaligned primers can be extended by PolIV. Exhibits no 3'-5' exonuclease (proofreading) activity. May be involved in translesional synthesis, in conjunction with the beta clamp from PolIII.</text>
</comment>
<dbReference type="InterPro" id="IPR017961">
    <property type="entry name" value="DNA_pol_Y-fam_little_finger"/>
</dbReference>
<evidence type="ECO:0000256" key="11">
    <source>
        <dbReference type="ARBA" id="ARBA00023204"/>
    </source>
</evidence>
<evidence type="ECO:0000256" key="1">
    <source>
        <dbReference type="ARBA" id="ARBA00010945"/>
    </source>
</evidence>
<comment type="cofactor">
    <cofactor evidence="14">
        <name>Mg(2+)</name>
        <dbReference type="ChEBI" id="CHEBI:18420"/>
    </cofactor>
    <text evidence="14">Binds 2 magnesium ions per subunit.</text>
</comment>
<dbReference type="NCBIfam" id="NF002751">
    <property type="entry name" value="PRK02794.1"/>
    <property type="match status" value="1"/>
</dbReference>
<dbReference type="Gene3D" id="3.30.70.270">
    <property type="match status" value="1"/>
</dbReference>
<dbReference type="EMBL" id="JAGMWN010000003">
    <property type="protein sequence ID" value="MBP5856915.1"/>
    <property type="molecule type" value="Genomic_DNA"/>
</dbReference>
<dbReference type="GO" id="GO:0003684">
    <property type="term" value="F:damaged DNA binding"/>
    <property type="evidence" value="ECO:0007669"/>
    <property type="project" value="InterPro"/>
</dbReference>
<dbReference type="Proteomes" id="UP000672602">
    <property type="component" value="Unassembled WGS sequence"/>
</dbReference>
<dbReference type="AlphaFoldDB" id="A0A8J7RYZ1"/>
<evidence type="ECO:0000256" key="13">
    <source>
        <dbReference type="ARBA" id="ARBA00049244"/>
    </source>
</evidence>